<proteinExistence type="predicted"/>
<dbReference type="SUPFAM" id="SSF49899">
    <property type="entry name" value="Concanavalin A-like lectins/glucanases"/>
    <property type="match status" value="1"/>
</dbReference>
<evidence type="ECO:0000313" key="2">
    <source>
        <dbReference type="EMBL" id="SVB25267.1"/>
    </source>
</evidence>
<dbReference type="Gene3D" id="2.60.120.200">
    <property type="match status" value="1"/>
</dbReference>
<sequence length="648" mass="71549">SKDGVLSTSGNFTINVNTLSLGNHTITFQGCDNYTTWSPKVSTWLVVKAYPNATINSVSDTFSNETQNIEFQGSGSDEDGTVEKIEWTSSIDGLLSNYYNFNITTLSPGNHLINLKVKDNDSLWSLSDSFNLTINGKPTAEIIGTVPNVIFEFSENSTLAPPDETTLAFWHFDEEGGTKAFDSSDNQKDADLQNGPVYSEGLFDNSIELDGDDDYLSLPKLKSGVSVFSEVTFETWIYSSNPVSSGEKATIFSGGRDGTLEFGIDDDQNVFFTVISTAMTVTTSTSQIIAEDRWYHLAFVYSDEDNFIKIYINHELEATSTLQSTFVLQYNLGYENRIGAGFGSSVGNAFNGQIDEFKITESILESDEFINGYDIAYFSAIAYDFEDSIINAVWSSSIDGVFSQGYWWQWNSTTSTSLSFGNHTITFRVQDGYGFWSDFSTSFLEIRAHPQSSISSVSSYSFDYGTYLTLGGTAEDKDGTVITFEWESDIDGIISTSLSTGLILLSPGDHNINFKVKDNNGLWSISETVLIQVNDKPHVSIVSVTPNPAYKYDETEQIITFVGIASDNDGFITDHLWTSSIYGVIGRDNITSISANTLSVGNHIIAYKSKDDFGTWSAQDFIQLEIKSHPISDIFNVTPSFQAEDQPV</sequence>
<dbReference type="EMBL" id="UINC01034435">
    <property type="protein sequence ID" value="SVB25267.1"/>
    <property type="molecule type" value="Genomic_DNA"/>
</dbReference>
<dbReference type="Gene3D" id="2.60.40.10">
    <property type="entry name" value="Immunoglobulins"/>
    <property type="match status" value="2"/>
</dbReference>
<reference evidence="2" key="1">
    <citation type="submission" date="2018-05" db="EMBL/GenBank/DDBJ databases">
        <authorList>
            <person name="Lanie J.A."/>
            <person name="Ng W.-L."/>
            <person name="Kazmierczak K.M."/>
            <person name="Andrzejewski T.M."/>
            <person name="Davidsen T.M."/>
            <person name="Wayne K.J."/>
            <person name="Tettelin H."/>
            <person name="Glass J.I."/>
            <person name="Rusch D."/>
            <person name="Podicherti R."/>
            <person name="Tsui H.-C.T."/>
            <person name="Winkler M.E."/>
        </authorList>
    </citation>
    <scope>NUCLEOTIDE SEQUENCE</scope>
</reference>
<organism evidence="2">
    <name type="scientific">marine metagenome</name>
    <dbReference type="NCBI Taxonomy" id="408172"/>
    <lineage>
        <taxon>unclassified sequences</taxon>
        <taxon>metagenomes</taxon>
        <taxon>ecological metagenomes</taxon>
    </lineage>
</organism>
<feature type="domain" description="PKD/Chitinase" evidence="1">
    <location>
        <begin position="454"/>
        <end position="536"/>
    </location>
</feature>
<name>A0A382CIX9_9ZZZZ</name>
<feature type="domain" description="PKD/Chitinase" evidence="1">
    <location>
        <begin position="52"/>
        <end position="137"/>
    </location>
</feature>
<feature type="non-terminal residue" evidence="2">
    <location>
        <position position="648"/>
    </location>
</feature>
<dbReference type="InterPro" id="IPR022409">
    <property type="entry name" value="PKD/Chitinase_dom"/>
</dbReference>
<dbReference type="InterPro" id="IPR013783">
    <property type="entry name" value="Ig-like_fold"/>
</dbReference>
<evidence type="ECO:0000259" key="1">
    <source>
        <dbReference type="SMART" id="SM00089"/>
    </source>
</evidence>
<dbReference type="Pfam" id="PF13385">
    <property type="entry name" value="Laminin_G_3"/>
    <property type="match status" value="1"/>
</dbReference>
<dbReference type="SUPFAM" id="SSF49299">
    <property type="entry name" value="PKD domain"/>
    <property type="match status" value="2"/>
</dbReference>
<dbReference type="InterPro" id="IPR013320">
    <property type="entry name" value="ConA-like_dom_sf"/>
</dbReference>
<dbReference type="AlphaFoldDB" id="A0A382CIX9"/>
<dbReference type="SMART" id="SM00089">
    <property type="entry name" value="PKD"/>
    <property type="match status" value="2"/>
</dbReference>
<feature type="non-terminal residue" evidence="2">
    <location>
        <position position="1"/>
    </location>
</feature>
<accession>A0A382CIX9</accession>
<protein>
    <recommendedName>
        <fullName evidence="1">PKD/Chitinase domain-containing protein</fullName>
    </recommendedName>
</protein>
<gene>
    <name evidence="2" type="ORF">METZ01_LOCUS178121</name>
</gene>
<dbReference type="InterPro" id="IPR035986">
    <property type="entry name" value="PKD_dom_sf"/>
</dbReference>